<dbReference type="EMBL" id="HBKQ01004443">
    <property type="protein sequence ID" value="CAE2206957.1"/>
    <property type="molecule type" value="Transcribed_RNA"/>
</dbReference>
<reference evidence="2" key="1">
    <citation type="submission" date="2021-01" db="EMBL/GenBank/DDBJ databases">
        <authorList>
            <person name="Corre E."/>
            <person name="Pelletier E."/>
            <person name="Niang G."/>
            <person name="Scheremetjew M."/>
            <person name="Finn R."/>
            <person name="Kale V."/>
            <person name="Holt S."/>
            <person name="Cochrane G."/>
            <person name="Meng A."/>
            <person name="Brown T."/>
            <person name="Cohen L."/>
        </authorList>
    </citation>
    <scope>NUCLEOTIDE SEQUENCE</scope>
    <source>
        <strain evidence="2">Isolate 1302-5</strain>
    </source>
</reference>
<organism evidence="2">
    <name type="scientific">Odontella aurita</name>
    <dbReference type="NCBI Taxonomy" id="265563"/>
    <lineage>
        <taxon>Eukaryota</taxon>
        <taxon>Sar</taxon>
        <taxon>Stramenopiles</taxon>
        <taxon>Ochrophyta</taxon>
        <taxon>Bacillariophyta</taxon>
        <taxon>Mediophyceae</taxon>
        <taxon>Biddulphiophycidae</taxon>
        <taxon>Eupodiscales</taxon>
        <taxon>Odontellaceae</taxon>
        <taxon>Odontella</taxon>
    </lineage>
</organism>
<dbReference type="AlphaFoldDB" id="A0A7S4M7Z0"/>
<feature type="region of interest" description="Disordered" evidence="1">
    <location>
        <begin position="118"/>
        <end position="138"/>
    </location>
</feature>
<protein>
    <submittedName>
        <fullName evidence="2">Uncharacterized protein</fullName>
    </submittedName>
</protein>
<sequence length="158" mass="17611">MMNAAMHAGCDQVALIMPNNPGLAPQCPFGATPAQISAADWQHTINLCQHKLVRNVEQAMKNQVIRAVHEQYFKGAMNLIMGAINRTLLDVPQYLYGRYGHTTADNLVKNQELCGSATTPMTPSRSFRRNWRKPRHGPWTEKIPSLSISSSLRQLPSS</sequence>
<gene>
    <name evidence="2" type="ORF">OAUR00152_LOCUS3044</name>
</gene>
<feature type="compositionally biased region" description="Basic residues" evidence="1">
    <location>
        <begin position="126"/>
        <end position="136"/>
    </location>
</feature>
<evidence type="ECO:0000256" key="1">
    <source>
        <dbReference type="SAM" id="MobiDB-lite"/>
    </source>
</evidence>
<accession>A0A7S4M7Z0</accession>
<evidence type="ECO:0000313" key="2">
    <source>
        <dbReference type="EMBL" id="CAE2206957.1"/>
    </source>
</evidence>
<proteinExistence type="predicted"/>
<name>A0A7S4M7Z0_9STRA</name>